<reference evidence="6" key="1">
    <citation type="submission" date="2022-01" db="EMBL/GenBank/DDBJ databases">
        <authorList>
            <person name="Criscuolo A."/>
        </authorList>
    </citation>
    <scope>NUCLEOTIDE SEQUENCE</scope>
    <source>
        <strain evidence="6">CIP111891</strain>
    </source>
</reference>
<protein>
    <recommendedName>
        <fullName evidence="8">Extracellular solute-binding protein</fullName>
    </recommendedName>
</protein>
<dbReference type="SUPFAM" id="SSF53850">
    <property type="entry name" value="Periplasmic binding protein-like II"/>
    <property type="match status" value="1"/>
</dbReference>
<keyword evidence="3" id="KW-0472">Membrane</keyword>
<keyword evidence="7" id="KW-1185">Reference proteome</keyword>
<keyword evidence="1" id="KW-1003">Cell membrane</keyword>
<evidence type="ECO:0000256" key="1">
    <source>
        <dbReference type="ARBA" id="ARBA00022475"/>
    </source>
</evidence>
<evidence type="ECO:0000313" key="6">
    <source>
        <dbReference type="EMBL" id="CAH1192513.1"/>
    </source>
</evidence>
<keyword evidence="5" id="KW-0449">Lipoprotein</keyword>
<keyword evidence="4" id="KW-0564">Palmitate</keyword>
<dbReference type="InterPro" id="IPR006059">
    <property type="entry name" value="SBP"/>
</dbReference>
<organism evidence="6 7">
    <name type="scientific">Paenibacillus allorhizoplanae</name>
    <dbReference type="NCBI Taxonomy" id="2905648"/>
    <lineage>
        <taxon>Bacteria</taxon>
        <taxon>Bacillati</taxon>
        <taxon>Bacillota</taxon>
        <taxon>Bacilli</taxon>
        <taxon>Bacillales</taxon>
        <taxon>Paenibacillaceae</taxon>
        <taxon>Paenibacillus</taxon>
    </lineage>
</organism>
<dbReference type="PANTHER" id="PTHR43649:SF33">
    <property type="entry name" value="POLYGALACTURONAN_RHAMNOGALACTURONAN-BINDING PROTEIN YTCQ"/>
    <property type="match status" value="1"/>
</dbReference>
<dbReference type="Proteomes" id="UP000838821">
    <property type="component" value="Unassembled WGS sequence"/>
</dbReference>
<proteinExistence type="predicted"/>
<gene>
    <name evidence="6" type="ORF">PAECIP111891_00337</name>
</gene>
<evidence type="ECO:0000313" key="7">
    <source>
        <dbReference type="Proteomes" id="UP000838821"/>
    </source>
</evidence>
<comment type="caution">
    <text evidence="6">The sequence shown here is derived from an EMBL/GenBank/DDBJ whole genome shotgun (WGS) entry which is preliminary data.</text>
</comment>
<evidence type="ECO:0008006" key="8">
    <source>
        <dbReference type="Google" id="ProtNLM"/>
    </source>
</evidence>
<evidence type="ECO:0000256" key="3">
    <source>
        <dbReference type="ARBA" id="ARBA00023136"/>
    </source>
</evidence>
<evidence type="ECO:0000256" key="2">
    <source>
        <dbReference type="ARBA" id="ARBA00022729"/>
    </source>
</evidence>
<dbReference type="Pfam" id="PF01547">
    <property type="entry name" value="SBP_bac_1"/>
    <property type="match status" value="1"/>
</dbReference>
<keyword evidence="2" id="KW-0732">Signal</keyword>
<dbReference type="EMBL" id="CAKMMW010000001">
    <property type="protein sequence ID" value="CAH1192513.1"/>
    <property type="molecule type" value="Genomic_DNA"/>
</dbReference>
<name>A0ABM9BQF7_9BACL</name>
<evidence type="ECO:0000256" key="5">
    <source>
        <dbReference type="ARBA" id="ARBA00023288"/>
    </source>
</evidence>
<sequence>MFSFPKPVDLPIQLTSKGRYLLKAQKWASILMTAVLTTGVLTACGAKSNTNNSATTSPAATAAPVDPAKLSGTLSLWTFFDGTKGIATAFEKKYPNVKVDVKVFPGDQYQIKLLSALQSGKDVPDVLDLERSYVGKFIESPFLMDLTPIGANDLVKNYIPYVAELGKSSDGKIKAISDQSSPGGFWYLKENAKKFLGTDDPTQISEMVNSYDKIIELGKKVAKDSDGKVHLIANTGDLFDIASYNTQPFYVNGKLNIDAKWEKVYNTQKNIRANNVDAKLPFMSAGWGNALNDGSVVLVAMPAWASFMIGNKDNKAVGKFGVAKTPEGFYNGGTFRAIYNKTTNKDIANEFIKFSASAEWQNADLLARGNLPALQSVYDANVDKYTSPLTGDQKVLQPYYTMMKSMPVIKSDKYSDSILSTWRKVAGQGITDNKSYADVVAAFQKEVKAAFPELQ</sequence>
<accession>A0ABM9BQF7</accession>
<dbReference type="Gene3D" id="3.40.190.10">
    <property type="entry name" value="Periplasmic binding protein-like II"/>
    <property type="match status" value="1"/>
</dbReference>
<dbReference type="PANTHER" id="PTHR43649">
    <property type="entry name" value="ARABINOSE-BINDING PROTEIN-RELATED"/>
    <property type="match status" value="1"/>
</dbReference>
<evidence type="ECO:0000256" key="4">
    <source>
        <dbReference type="ARBA" id="ARBA00023139"/>
    </source>
</evidence>
<dbReference type="InterPro" id="IPR050490">
    <property type="entry name" value="Bact_solute-bd_prot1"/>
</dbReference>